<reference evidence="1 2" key="1">
    <citation type="submission" date="2017-10" db="EMBL/GenBank/DDBJ databases">
        <title>Sequencing the genomes of 1000 actinobacteria strains.</title>
        <authorList>
            <person name="Klenk H.-P."/>
        </authorList>
    </citation>
    <scope>NUCLEOTIDE SEQUENCE [LARGE SCALE GENOMIC DNA]</scope>
    <source>
        <strain evidence="1 2">DSM 20688</strain>
    </source>
</reference>
<dbReference type="OrthoDB" id="4417277at2"/>
<sequence>MAHVDLWDIFKDVPEDKLVGHFKKYLDGHEDENLIEGKSQDELAELLVTASTGAEDDYAVTKVFDYALKFLRHDG</sequence>
<dbReference type="RefSeq" id="WP_048379082.1">
    <property type="nucleotide sequence ID" value="NZ_LDYE01000003.1"/>
</dbReference>
<gene>
    <name evidence="1" type="ORF">ATK06_1982</name>
</gene>
<accession>A0A2A9DRS1</accession>
<keyword evidence="2" id="KW-1185">Reference proteome</keyword>
<dbReference type="AlphaFoldDB" id="A0A2A9DRS1"/>
<organism evidence="1 2">
    <name type="scientific">Corynebacterium renale</name>
    <dbReference type="NCBI Taxonomy" id="1724"/>
    <lineage>
        <taxon>Bacteria</taxon>
        <taxon>Bacillati</taxon>
        <taxon>Actinomycetota</taxon>
        <taxon>Actinomycetes</taxon>
        <taxon>Mycobacteriales</taxon>
        <taxon>Corynebacteriaceae</taxon>
        <taxon>Corynebacterium</taxon>
    </lineage>
</organism>
<evidence type="ECO:0000313" key="2">
    <source>
        <dbReference type="Proteomes" id="UP000221653"/>
    </source>
</evidence>
<dbReference type="EMBL" id="PDJF01000001">
    <property type="protein sequence ID" value="PFG28855.1"/>
    <property type="molecule type" value="Genomic_DNA"/>
</dbReference>
<dbReference type="STRING" id="1724.GCA_001044175_00896"/>
<name>A0A2A9DRS1_9CORY</name>
<evidence type="ECO:0000313" key="1">
    <source>
        <dbReference type="EMBL" id="PFG28855.1"/>
    </source>
</evidence>
<proteinExistence type="predicted"/>
<comment type="caution">
    <text evidence="1">The sequence shown here is derived from an EMBL/GenBank/DDBJ whole genome shotgun (WGS) entry which is preliminary data.</text>
</comment>
<dbReference type="Proteomes" id="UP000221653">
    <property type="component" value="Unassembled WGS sequence"/>
</dbReference>
<protein>
    <submittedName>
        <fullName evidence="1">Uncharacterized protein</fullName>
    </submittedName>
</protein>